<dbReference type="InterPro" id="IPR042307">
    <property type="entry name" value="Reeler_sf"/>
</dbReference>
<dbReference type="EMBL" id="DF143949">
    <property type="protein sequence ID" value="GAA36419.1"/>
    <property type="molecule type" value="Genomic_DNA"/>
</dbReference>
<evidence type="ECO:0000259" key="2">
    <source>
        <dbReference type="PROSITE" id="PS50279"/>
    </source>
</evidence>
<proteinExistence type="predicted"/>
<dbReference type="PANTHER" id="PTHR11311:SF16">
    <property type="entry name" value="SPONDIN-1"/>
    <property type="match status" value="1"/>
</dbReference>
<dbReference type="AlphaFoldDB" id="H2KTV5"/>
<dbReference type="GO" id="GO:0004867">
    <property type="term" value="F:serine-type endopeptidase inhibitor activity"/>
    <property type="evidence" value="ECO:0007669"/>
    <property type="project" value="InterPro"/>
</dbReference>
<feature type="domain" description="BPTI/Kunitz inhibitor" evidence="2">
    <location>
        <begin position="878"/>
        <end position="931"/>
    </location>
</feature>
<dbReference type="Proteomes" id="UP000008909">
    <property type="component" value="Unassembled WGS sequence"/>
</dbReference>
<keyword evidence="5" id="KW-1185">Reference proteome</keyword>
<dbReference type="GO" id="GO:0007155">
    <property type="term" value="P:cell adhesion"/>
    <property type="evidence" value="ECO:0007669"/>
    <property type="project" value="TreeGrafter"/>
</dbReference>
<name>H2KTV5_CLOSI</name>
<dbReference type="Pfam" id="PF06468">
    <property type="entry name" value="Spond_N"/>
    <property type="match status" value="1"/>
</dbReference>
<gene>
    <name evidence="4" type="ORF">CLF_106333</name>
</gene>
<dbReference type="InterPro" id="IPR002223">
    <property type="entry name" value="Kunitz_BPTI"/>
</dbReference>
<feature type="signal peptide" evidence="1">
    <location>
        <begin position="1"/>
        <end position="37"/>
    </location>
</feature>
<dbReference type="InterPro" id="IPR036880">
    <property type="entry name" value="Kunitz_BPTI_sf"/>
</dbReference>
<dbReference type="Gene3D" id="2.60.40.2130">
    <property type="entry name" value="F-spondin domain"/>
    <property type="match status" value="1"/>
</dbReference>
<reference evidence="4" key="1">
    <citation type="journal article" date="2011" name="Genome Biol.">
        <title>The draft genome of the carcinogenic human liver fluke Clonorchis sinensis.</title>
        <authorList>
            <person name="Wang X."/>
            <person name="Chen W."/>
            <person name="Huang Y."/>
            <person name="Sun J."/>
            <person name="Men J."/>
            <person name="Liu H."/>
            <person name="Luo F."/>
            <person name="Guo L."/>
            <person name="Lv X."/>
            <person name="Deng C."/>
            <person name="Zhou C."/>
            <person name="Fan Y."/>
            <person name="Li X."/>
            <person name="Huang L."/>
            <person name="Hu Y."/>
            <person name="Liang C."/>
            <person name="Hu X."/>
            <person name="Xu J."/>
            <person name="Yu X."/>
        </authorList>
    </citation>
    <scope>NUCLEOTIDE SEQUENCE [LARGE SCALE GENOMIC DNA]</scope>
    <source>
        <strain evidence="4">Henan</strain>
    </source>
</reference>
<feature type="chain" id="PRO_5003563179" evidence="1">
    <location>
        <begin position="38"/>
        <end position="1030"/>
    </location>
</feature>
<feature type="domain" description="BPTI/Kunitz inhibitor" evidence="2">
    <location>
        <begin position="789"/>
        <end position="856"/>
    </location>
</feature>
<evidence type="ECO:0000313" key="5">
    <source>
        <dbReference type="Proteomes" id="UP000008909"/>
    </source>
</evidence>
<accession>H2KTV5</accession>
<protein>
    <submittedName>
        <fullName evidence="4">Spondin-1</fullName>
    </submittedName>
</protein>
<dbReference type="InterPro" id="IPR051418">
    <property type="entry name" value="Spondin/Thrombospondin_T1"/>
</dbReference>
<dbReference type="SUPFAM" id="SSF57362">
    <property type="entry name" value="BPTI-like"/>
    <property type="match status" value="2"/>
</dbReference>
<evidence type="ECO:0000259" key="3">
    <source>
        <dbReference type="PROSITE" id="PS51020"/>
    </source>
</evidence>
<dbReference type="PANTHER" id="PTHR11311">
    <property type="entry name" value="SPONDIN"/>
    <property type="match status" value="1"/>
</dbReference>
<feature type="domain" description="Spondin" evidence="3">
    <location>
        <begin position="308"/>
        <end position="504"/>
    </location>
</feature>
<organism evidence="4 5">
    <name type="scientific">Clonorchis sinensis</name>
    <name type="common">Chinese liver fluke</name>
    <dbReference type="NCBI Taxonomy" id="79923"/>
    <lineage>
        <taxon>Eukaryota</taxon>
        <taxon>Metazoa</taxon>
        <taxon>Spiralia</taxon>
        <taxon>Lophotrochozoa</taxon>
        <taxon>Platyhelminthes</taxon>
        <taxon>Trematoda</taxon>
        <taxon>Digenea</taxon>
        <taxon>Opisthorchiida</taxon>
        <taxon>Opisthorchiata</taxon>
        <taxon>Opisthorchiidae</taxon>
        <taxon>Clonorchis</taxon>
    </lineage>
</organism>
<dbReference type="GO" id="GO:0031012">
    <property type="term" value="C:extracellular matrix"/>
    <property type="evidence" value="ECO:0007669"/>
    <property type="project" value="TreeGrafter"/>
</dbReference>
<evidence type="ECO:0000313" key="4">
    <source>
        <dbReference type="EMBL" id="GAA36419.1"/>
    </source>
</evidence>
<dbReference type="Gene3D" id="4.10.410.10">
    <property type="entry name" value="Pancreatic trypsin inhibitor Kunitz domain"/>
    <property type="match status" value="2"/>
</dbReference>
<dbReference type="SMART" id="SM00131">
    <property type="entry name" value="KU"/>
    <property type="match status" value="2"/>
</dbReference>
<dbReference type="InterPro" id="IPR009465">
    <property type="entry name" value="Spondin_N"/>
</dbReference>
<sequence>MQLNRNQGCQLSTIWWLAKITLIFALVNPSWLDPAAATENCRRISSDSNIIRRPGDGGYEIRVRLIPLESTRLRGSGNRGAFWPLSLNSKNSKSKSTIDGEDNSTMEYLPGREYEITIAPKASPAVTNTFYMEAVYVTAVPLGTPESQEYDQGKGLFSPTICTSPGIGGIEFKYNFPRQVTFIWTAPKDESGKTTSDGHNQWGASHCVELRAIVIPWHWHRVFFRNTGSLRKVMCPAKDIRQIDHWPNFVEDLNGASGRNGRSDGVKARSVTLAGKPDSAEARDRFSDSGFYGAEDSGSCAVQEIQKPVRRCCACNTAIYRMIIQSDWQQQQHWRDWPTAGVNRDGITVSPHFSEILGVSHSPLYDLFHVGGYASPAVDALCTTSDVAKLENEFKNQAGENIMTVIRTRGIDSSAPPEQRIRSALFAVNSTHHLISFLTRLVPSPDWCTGLSRVDICLANCSWPLQMRFRLEPWDAGVMSGNTYVPVEPSERLRQPKPMCPITPDLRANTPFTVVTDYVSPPGIPNALDSSARVFGDLNMDDPGMHITGQNPFADPMLPSQLQDQMRLMHGSAPTRLRRQFAPLGTVTLELLRINEHEVCTPEPAQDDQGFTRVSHAMPTSKAQPELGYKSSKCQLSSWSPWGPCSVVDVTTCKTAASKAYWSAKQPRMQRTRLPLPPFTVADCVDFPLKEEKTCSSPTVKENCEPFAPSATNMIEKISAEACQSLPWGSWSACINATCTKPGLIYRWREFPDLATKEACESYPLVNELDTCWPPTNLQCDPELLRKACYEEPPSANRLCLRPENTTVRYYYHPSQKECKTFDYSPQCHIRALVSDHAIAYTRNQFPDLASCERLCKFEKQQSRSRWSSRYKRASNPCNNPPYPNSQCGPSETVARWYFDQIKKQCLQFSKGECGSGMNRFATENECQAPSNVPTQYALRKNDIDFYCRSPKIADCAHIRTRILQVIPQKVTNVLHRSLQSRRHREERRVACQRSFLPFFSRFSRFSAVSTLKIKWPIGRTCENYRHFIG</sequence>
<keyword evidence="1" id="KW-0732">Signal</keyword>
<dbReference type="NCBIfam" id="NF038123">
    <property type="entry name" value="NF038123_dom"/>
    <property type="match status" value="1"/>
</dbReference>
<dbReference type="Gene3D" id="2.60.40.4060">
    <property type="entry name" value="Reeler domain"/>
    <property type="match status" value="1"/>
</dbReference>
<dbReference type="PROSITE" id="PS50279">
    <property type="entry name" value="BPTI_KUNITZ_2"/>
    <property type="match status" value="2"/>
</dbReference>
<dbReference type="InterPro" id="IPR038678">
    <property type="entry name" value="Spondin_N_sf"/>
</dbReference>
<evidence type="ECO:0000256" key="1">
    <source>
        <dbReference type="SAM" id="SignalP"/>
    </source>
</evidence>
<dbReference type="Pfam" id="PF00014">
    <property type="entry name" value="Kunitz_BPTI"/>
    <property type="match status" value="1"/>
</dbReference>
<dbReference type="PROSITE" id="PS51020">
    <property type="entry name" value="SPONDIN"/>
    <property type="match status" value="1"/>
</dbReference>